<feature type="transmembrane region" description="Helical" evidence="1">
    <location>
        <begin position="471"/>
        <end position="491"/>
    </location>
</feature>
<feature type="transmembrane region" description="Helical" evidence="1">
    <location>
        <begin position="420"/>
        <end position="438"/>
    </location>
</feature>
<dbReference type="InterPro" id="IPR010721">
    <property type="entry name" value="UstE-like"/>
</dbReference>
<organism evidence="2 3">
    <name type="scientific">Acrasis kona</name>
    <dbReference type="NCBI Taxonomy" id="1008807"/>
    <lineage>
        <taxon>Eukaryota</taxon>
        <taxon>Discoba</taxon>
        <taxon>Heterolobosea</taxon>
        <taxon>Tetramitia</taxon>
        <taxon>Eutetramitia</taxon>
        <taxon>Acrasidae</taxon>
        <taxon>Acrasis</taxon>
    </lineage>
</organism>
<feature type="transmembrane region" description="Helical" evidence="1">
    <location>
        <begin position="202"/>
        <end position="220"/>
    </location>
</feature>
<dbReference type="Pfam" id="PF06966">
    <property type="entry name" value="DUF1295"/>
    <property type="match status" value="1"/>
</dbReference>
<gene>
    <name evidence="2" type="ORF">AKO1_015114</name>
</gene>
<keyword evidence="1" id="KW-0472">Membrane</keyword>
<keyword evidence="3" id="KW-1185">Reference proteome</keyword>
<dbReference type="AlphaFoldDB" id="A0AAW2YR64"/>
<sequence length="566" mass="63350">MLRPLNRIQRGQVIRNFSTTRCLFSTQVNKNDPTPEKSKATLDYLTSMSKGAYDKLKQVKDSEAFKKAVSTASDGIKTVGREATKAATSAAKASYEKIKETKLSDIPSSTSKTLTDVTNTAKEVKNSPHVAKTVALIKDGLEASSNKISQVMNKNQNPTRVENAETILQDQQQQSINTPKLDTSKLLNVIAKLLTSPTITDTLLRALLGILIVMFGGWLYCLHQNGFTNPDLLHDVRAKLLLFTSGAYLILQRNTFSDFFKQLFSPRKIANLFLFFSGLVFQAGVYVVTNLISILPKSFRNKVINMSSNNSLDAVLTTQLRLKLLLLAMLSFWYYRGAGPNSVNDAFRSDDVQVHHDHFMKHNSEQDGHWFRSLYQVFLKQGLEIWYLTLPFAASTMRESSTLVSQFKTLPSYLTFSSRLLSSAGVVFFLVGLSVQFADRVQKQLYGQPEKNNTIIKPGGAFVYFLNQYKLFIGEMMIWSSFFLVSAACVLAKRQHAAVKLGAILVSAGAPALMAYKIKKEHIDENELREALSTANGDLKFAAELLAQCMYEVWKLIKAQLLKHID</sequence>
<evidence type="ECO:0000256" key="1">
    <source>
        <dbReference type="SAM" id="Phobius"/>
    </source>
</evidence>
<keyword evidence="1" id="KW-1133">Transmembrane helix</keyword>
<comment type="caution">
    <text evidence="2">The sequence shown here is derived from an EMBL/GenBank/DDBJ whole genome shotgun (WGS) entry which is preliminary data.</text>
</comment>
<reference evidence="2 3" key="1">
    <citation type="submission" date="2024-03" db="EMBL/GenBank/DDBJ databases">
        <title>The Acrasis kona genome and developmental transcriptomes reveal deep origins of eukaryotic multicellular pathways.</title>
        <authorList>
            <person name="Sheikh S."/>
            <person name="Fu C.-J."/>
            <person name="Brown M.W."/>
            <person name="Baldauf S.L."/>
        </authorList>
    </citation>
    <scope>NUCLEOTIDE SEQUENCE [LARGE SCALE GENOMIC DNA]</scope>
    <source>
        <strain evidence="2 3">ATCC MYA-3509</strain>
    </source>
</reference>
<protein>
    <submittedName>
        <fullName evidence="2">Uncharacterized protein</fullName>
    </submittedName>
</protein>
<evidence type="ECO:0000313" key="3">
    <source>
        <dbReference type="Proteomes" id="UP001431209"/>
    </source>
</evidence>
<keyword evidence="1" id="KW-0812">Transmembrane</keyword>
<feature type="transmembrane region" description="Helical" evidence="1">
    <location>
        <begin position="272"/>
        <end position="294"/>
    </location>
</feature>
<dbReference type="Proteomes" id="UP001431209">
    <property type="component" value="Unassembled WGS sequence"/>
</dbReference>
<evidence type="ECO:0000313" key="2">
    <source>
        <dbReference type="EMBL" id="KAL0479378.1"/>
    </source>
</evidence>
<name>A0AAW2YR64_9EUKA</name>
<dbReference type="EMBL" id="JAOPGA020000549">
    <property type="protein sequence ID" value="KAL0479378.1"/>
    <property type="molecule type" value="Genomic_DNA"/>
</dbReference>
<proteinExistence type="predicted"/>
<accession>A0AAW2YR64</accession>